<sequence length="148" mass="15959">MESRQQKLPFNQSASPCTLSPPTPSTLSNLTPSILSYPPLPPSHILPFPLLTHPAAFSVSTIHSTRPSPRHWHTIIRSRGGLASYPDPLRAKDQHSLTSNFISGPSRRHASSSSSQTSCIYIYCCSDPGVGKLGENIIGGLVIEPESC</sequence>
<reference evidence="2" key="1">
    <citation type="submission" date="2023-10" db="EMBL/GenBank/DDBJ databases">
        <title>Genome assemblies of two species of porcelain crab, Petrolisthes cinctipes and Petrolisthes manimaculis (Anomura: Porcellanidae).</title>
        <authorList>
            <person name="Angst P."/>
        </authorList>
    </citation>
    <scope>NUCLEOTIDE SEQUENCE</scope>
    <source>
        <strain evidence="2">PB745_01</strain>
        <tissue evidence="2">Gill</tissue>
    </source>
</reference>
<evidence type="ECO:0000313" key="2">
    <source>
        <dbReference type="EMBL" id="KAK3872456.1"/>
    </source>
</evidence>
<protein>
    <submittedName>
        <fullName evidence="2">Uncharacterized protein</fullName>
    </submittedName>
</protein>
<name>A0AAE1FF05_PETCI</name>
<evidence type="ECO:0000256" key="1">
    <source>
        <dbReference type="SAM" id="MobiDB-lite"/>
    </source>
</evidence>
<keyword evidence="3" id="KW-1185">Reference proteome</keyword>
<feature type="region of interest" description="Disordered" evidence="1">
    <location>
        <begin position="1"/>
        <end position="25"/>
    </location>
</feature>
<comment type="caution">
    <text evidence="2">The sequence shown here is derived from an EMBL/GenBank/DDBJ whole genome shotgun (WGS) entry which is preliminary data.</text>
</comment>
<feature type="compositionally biased region" description="Polar residues" evidence="1">
    <location>
        <begin position="1"/>
        <end position="12"/>
    </location>
</feature>
<organism evidence="2 3">
    <name type="scientific">Petrolisthes cinctipes</name>
    <name type="common">Flat porcelain crab</name>
    <dbReference type="NCBI Taxonomy" id="88211"/>
    <lineage>
        <taxon>Eukaryota</taxon>
        <taxon>Metazoa</taxon>
        <taxon>Ecdysozoa</taxon>
        <taxon>Arthropoda</taxon>
        <taxon>Crustacea</taxon>
        <taxon>Multicrustacea</taxon>
        <taxon>Malacostraca</taxon>
        <taxon>Eumalacostraca</taxon>
        <taxon>Eucarida</taxon>
        <taxon>Decapoda</taxon>
        <taxon>Pleocyemata</taxon>
        <taxon>Anomura</taxon>
        <taxon>Galatheoidea</taxon>
        <taxon>Porcellanidae</taxon>
        <taxon>Petrolisthes</taxon>
    </lineage>
</organism>
<dbReference type="EMBL" id="JAWQEG010002370">
    <property type="protein sequence ID" value="KAK3872456.1"/>
    <property type="molecule type" value="Genomic_DNA"/>
</dbReference>
<dbReference type="AlphaFoldDB" id="A0AAE1FF05"/>
<dbReference type="Proteomes" id="UP001286313">
    <property type="component" value="Unassembled WGS sequence"/>
</dbReference>
<gene>
    <name evidence="2" type="ORF">Pcinc_022464</name>
</gene>
<evidence type="ECO:0000313" key="3">
    <source>
        <dbReference type="Proteomes" id="UP001286313"/>
    </source>
</evidence>
<accession>A0AAE1FF05</accession>
<proteinExistence type="predicted"/>